<evidence type="ECO:0000259" key="3">
    <source>
        <dbReference type="Pfam" id="PF16978"/>
    </source>
</evidence>
<dbReference type="Pfam" id="PF16979">
    <property type="entry name" value="SIN1_PH"/>
    <property type="match status" value="1"/>
</dbReference>
<feature type="compositionally biased region" description="Polar residues" evidence="2">
    <location>
        <begin position="379"/>
        <end position="397"/>
    </location>
</feature>
<evidence type="ECO:0000256" key="1">
    <source>
        <dbReference type="ARBA" id="ARBA00009407"/>
    </source>
</evidence>
<comment type="similarity">
    <text evidence="1">Belongs to the SIN1 family.</text>
</comment>
<sequence length="821" mass="89243">MSLISDTDYLIHSLRLSYLRDVEDPYGPRILSLDPSYRANPYILASGHADSERWPELNIPASPPLSEDERQDRRENASGYPGARLKYTQTIMGGKSGGLGIRVHGKRMSTSKRGSYLQRKAEAAGEITNGVQPNPAPAPEALSTSAPPVPASVAKPNAESWVKVDASETKDKPAEPSTSVNVQIHLATAPEEAPVQKVVQFIPKFSKEVEKRRQMRMAARRGPLPPPTKPSKPLSFDTSSEEESASEPESASSEDEDHSDGISEGFGADMAADSSMDEGDEFDPEFAATRMSSGVLVHSDSDVSGNSSMGVPDSAIQPRDYQTRPRLSPVSEQQRGKRRAHSRTRGERPPELNLAPPSADVSHSKKSAQPIAPRKSDASMHTPSVARTPSHTSTPSLGESIFARKQVPSLNSQKPAKSALSSMLAQSSGSSNPFSELYAAISGRGHPTNSMTIVVYFPHSKGPRGRGAKGMELNVRKDASVEEVVGYALWNYWEEEWEPKLDEGLDGDGEEAERGRRQKLSALGWVLRIAEDDGEPDDDFPPPDRMGKIAKFNSDAYAILEGTPSQIAQNEVLEAKIQRRPSRIMNSKKPLASAPTLAVPSGVPAVPSTHGTIVSAAPSSYAGSSHGGVLGSVPLSTSLGPSSSHGPQIFLRVRVGDASDDVHVSTTIPVSAGMYMQEALELVCKRRKLPNPKDHALVLRLPNTNIIVPLDRTVASLQGNRELYLYKRAHLASLGLLSKEIRTTDPNASIFKHMSESTPEQQYSSVLDYTAAYKASPSFSPYTFPKYTIYRKMPMLVTRQERQLAIDGVYIHVRSRPLLQE</sequence>
<feature type="region of interest" description="Disordered" evidence="2">
    <location>
        <begin position="212"/>
        <end position="398"/>
    </location>
</feature>
<feature type="region of interest" description="Disordered" evidence="2">
    <location>
        <begin position="54"/>
        <end position="84"/>
    </location>
</feature>
<evidence type="ECO:0000313" key="5">
    <source>
        <dbReference type="EMBL" id="TEB24486.1"/>
    </source>
</evidence>
<accession>A0A4Y7SRJ7</accession>
<feature type="domain" description="SIN1-type PH" evidence="4">
    <location>
        <begin position="784"/>
        <end position="814"/>
    </location>
</feature>
<gene>
    <name evidence="5" type="ORF">FA13DRAFT_1638738</name>
</gene>
<feature type="region of interest" description="Disordered" evidence="2">
    <location>
        <begin position="128"/>
        <end position="159"/>
    </location>
</feature>
<feature type="compositionally biased region" description="Basic and acidic residues" evidence="2">
    <location>
        <begin position="67"/>
        <end position="76"/>
    </location>
</feature>
<dbReference type="AlphaFoldDB" id="A0A4Y7SRJ7"/>
<dbReference type="GO" id="GO:0031932">
    <property type="term" value="C:TORC2 complex"/>
    <property type="evidence" value="ECO:0007669"/>
    <property type="project" value="InterPro"/>
</dbReference>
<feature type="compositionally biased region" description="Acidic residues" evidence="2">
    <location>
        <begin position="239"/>
        <end position="258"/>
    </location>
</feature>
<feature type="domain" description="CRIM" evidence="3">
    <location>
        <begin position="417"/>
        <end position="571"/>
    </location>
</feature>
<dbReference type="GO" id="GO:0038203">
    <property type="term" value="P:TORC2 signaling"/>
    <property type="evidence" value="ECO:0007669"/>
    <property type="project" value="TreeGrafter"/>
</dbReference>
<dbReference type="PANTHER" id="PTHR13335:SF1">
    <property type="entry name" value="TARGET OF RAPAMYCIN COMPLEX 2 SUBUNIT MAPKAP1"/>
    <property type="match status" value="1"/>
</dbReference>
<dbReference type="OrthoDB" id="241990at2759"/>
<dbReference type="InterPro" id="IPR031567">
    <property type="entry name" value="CRIM_dom"/>
</dbReference>
<protein>
    <submittedName>
        <fullName evidence="5">Uncharacterized protein</fullName>
    </submittedName>
</protein>
<dbReference type="GO" id="GO:0005886">
    <property type="term" value="C:plasma membrane"/>
    <property type="evidence" value="ECO:0007669"/>
    <property type="project" value="TreeGrafter"/>
</dbReference>
<evidence type="ECO:0000259" key="4">
    <source>
        <dbReference type="Pfam" id="PF16979"/>
    </source>
</evidence>
<dbReference type="GO" id="GO:0005546">
    <property type="term" value="F:phosphatidylinositol-4,5-bisphosphate binding"/>
    <property type="evidence" value="ECO:0007669"/>
    <property type="project" value="TreeGrafter"/>
</dbReference>
<comment type="caution">
    <text evidence="5">The sequence shown here is derived from an EMBL/GenBank/DDBJ whole genome shotgun (WGS) entry which is preliminary data.</text>
</comment>
<evidence type="ECO:0000313" key="6">
    <source>
        <dbReference type="Proteomes" id="UP000298030"/>
    </source>
</evidence>
<organism evidence="5 6">
    <name type="scientific">Coprinellus micaceus</name>
    <name type="common">Glistening ink-cap mushroom</name>
    <name type="synonym">Coprinus micaceus</name>
    <dbReference type="NCBI Taxonomy" id="71717"/>
    <lineage>
        <taxon>Eukaryota</taxon>
        <taxon>Fungi</taxon>
        <taxon>Dikarya</taxon>
        <taxon>Basidiomycota</taxon>
        <taxon>Agaricomycotina</taxon>
        <taxon>Agaricomycetes</taxon>
        <taxon>Agaricomycetidae</taxon>
        <taxon>Agaricales</taxon>
        <taxon>Agaricineae</taxon>
        <taxon>Psathyrellaceae</taxon>
        <taxon>Coprinellus</taxon>
    </lineage>
</organism>
<keyword evidence="6" id="KW-1185">Reference proteome</keyword>
<feature type="compositionally biased region" description="Acidic residues" evidence="2">
    <location>
        <begin position="275"/>
        <end position="284"/>
    </location>
</feature>
<dbReference type="InterPro" id="IPR008828">
    <property type="entry name" value="Sin1/Avo1"/>
</dbReference>
<dbReference type="Proteomes" id="UP000298030">
    <property type="component" value="Unassembled WGS sequence"/>
</dbReference>
<dbReference type="STRING" id="71717.A0A4Y7SRJ7"/>
<dbReference type="Pfam" id="PF16978">
    <property type="entry name" value="CRIM"/>
    <property type="match status" value="1"/>
</dbReference>
<evidence type="ECO:0000256" key="2">
    <source>
        <dbReference type="SAM" id="MobiDB-lite"/>
    </source>
</evidence>
<dbReference type="InterPro" id="IPR031313">
    <property type="entry name" value="Sin1_PH_dom"/>
</dbReference>
<reference evidence="5 6" key="1">
    <citation type="journal article" date="2019" name="Nat. Ecol. Evol.">
        <title>Megaphylogeny resolves global patterns of mushroom evolution.</title>
        <authorList>
            <person name="Varga T."/>
            <person name="Krizsan K."/>
            <person name="Foldi C."/>
            <person name="Dima B."/>
            <person name="Sanchez-Garcia M."/>
            <person name="Sanchez-Ramirez S."/>
            <person name="Szollosi G.J."/>
            <person name="Szarkandi J.G."/>
            <person name="Papp V."/>
            <person name="Albert L."/>
            <person name="Andreopoulos W."/>
            <person name="Angelini C."/>
            <person name="Antonin V."/>
            <person name="Barry K.W."/>
            <person name="Bougher N.L."/>
            <person name="Buchanan P."/>
            <person name="Buyck B."/>
            <person name="Bense V."/>
            <person name="Catcheside P."/>
            <person name="Chovatia M."/>
            <person name="Cooper J."/>
            <person name="Damon W."/>
            <person name="Desjardin D."/>
            <person name="Finy P."/>
            <person name="Geml J."/>
            <person name="Haridas S."/>
            <person name="Hughes K."/>
            <person name="Justo A."/>
            <person name="Karasinski D."/>
            <person name="Kautmanova I."/>
            <person name="Kiss B."/>
            <person name="Kocsube S."/>
            <person name="Kotiranta H."/>
            <person name="LaButti K.M."/>
            <person name="Lechner B.E."/>
            <person name="Liimatainen K."/>
            <person name="Lipzen A."/>
            <person name="Lukacs Z."/>
            <person name="Mihaltcheva S."/>
            <person name="Morgado L.N."/>
            <person name="Niskanen T."/>
            <person name="Noordeloos M.E."/>
            <person name="Ohm R.A."/>
            <person name="Ortiz-Santana B."/>
            <person name="Ovrebo C."/>
            <person name="Racz N."/>
            <person name="Riley R."/>
            <person name="Savchenko A."/>
            <person name="Shiryaev A."/>
            <person name="Soop K."/>
            <person name="Spirin V."/>
            <person name="Szebenyi C."/>
            <person name="Tomsovsky M."/>
            <person name="Tulloss R.E."/>
            <person name="Uehling J."/>
            <person name="Grigoriev I.V."/>
            <person name="Vagvolgyi C."/>
            <person name="Papp T."/>
            <person name="Martin F.M."/>
            <person name="Miettinen O."/>
            <person name="Hibbett D.S."/>
            <person name="Nagy L.G."/>
        </authorList>
    </citation>
    <scope>NUCLEOTIDE SEQUENCE [LARGE SCALE GENOMIC DNA]</scope>
    <source>
        <strain evidence="5 6">FP101781</strain>
    </source>
</reference>
<proteinExistence type="inferred from homology"/>
<dbReference type="EMBL" id="QPFP01000066">
    <property type="protein sequence ID" value="TEB24486.1"/>
    <property type="molecule type" value="Genomic_DNA"/>
</dbReference>
<name>A0A4Y7SRJ7_COPMI</name>
<dbReference type="GO" id="GO:0005737">
    <property type="term" value="C:cytoplasm"/>
    <property type="evidence" value="ECO:0007669"/>
    <property type="project" value="TreeGrafter"/>
</dbReference>
<dbReference type="PANTHER" id="PTHR13335">
    <property type="entry name" value="TARGET OF RAPAMYCIN COMPLEX 2 SUBUNIT MAPKAP1"/>
    <property type="match status" value="1"/>
</dbReference>